<feature type="transmembrane region" description="Helical" evidence="1">
    <location>
        <begin position="168"/>
        <end position="188"/>
    </location>
</feature>
<evidence type="ECO:0008006" key="4">
    <source>
        <dbReference type="Google" id="ProtNLM"/>
    </source>
</evidence>
<keyword evidence="1" id="KW-1133">Transmembrane helix</keyword>
<sequence length="191" mass="20263">MVTLAVIYLGFFAFLMASGADREPDADPAKLIADYDINATVIEMVTYSTVVAGAVLVFLGAALRSALTLRTRRWTAEVALLGFVLMALTLVTWATSALALYHAVDIGDTGVVRAINVIDTTNFPLAMLSMCCAMIGVGVTAMREQALPTWLCWASIVLGAMSPLGPLAFAPFVLFAIWTVVVAATVRLSDA</sequence>
<evidence type="ECO:0000256" key="1">
    <source>
        <dbReference type="SAM" id="Phobius"/>
    </source>
</evidence>
<feature type="transmembrane region" description="Helical" evidence="1">
    <location>
        <begin position="46"/>
        <end position="67"/>
    </location>
</feature>
<gene>
    <name evidence="2" type="ORF">GCM10009798_14240</name>
</gene>
<organism evidence="2 3">
    <name type="scientific">Nocardioides panacihumi</name>
    <dbReference type="NCBI Taxonomy" id="400774"/>
    <lineage>
        <taxon>Bacteria</taxon>
        <taxon>Bacillati</taxon>
        <taxon>Actinomycetota</taxon>
        <taxon>Actinomycetes</taxon>
        <taxon>Propionibacteriales</taxon>
        <taxon>Nocardioidaceae</taxon>
        <taxon>Nocardioides</taxon>
    </lineage>
</organism>
<protein>
    <recommendedName>
        <fullName evidence="4">DUF4386 family protein</fullName>
    </recommendedName>
</protein>
<keyword evidence="3" id="KW-1185">Reference proteome</keyword>
<name>A0ABN2QPD0_9ACTN</name>
<dbReference type="Proteomes" id="UP001500571">
    <property type="component" value="Unassembled WGS sequence"/>
</dbReference>
<feature type="transmembrane region" description="Helical" evidence="1">
    <location>
        <begin position="79"/>
        <end position="101"/>
    </location>
</feature>
<feature type="transmembrane region" description="Helical" evidence="1">
    <location>
        <begin position="146"/>
        <end position="162"/>
    </location>
</feature>
<feature type="transmembrane region" description="Helical" evidence="1">
    <location>
        <begin position="121"/>
        <end position="139"/>
    </location>
</feature>
<keyword evidence="1" id="KW-0472">Membrane</keyword>
<keyword evidence="1" id="KW-0812">Transmembrane</keyword>
<reference evidence="2 3" key="1">
    <citation type="journal article" date="2019" name="Int. J. Syst. Evol. Microbiol.">
        <title>The Global Catalogue of Microorganisms (GCM) 10K type strain sequencing project: providing services to taxonomists for standard genome sequencing and annotation.</title>
        <authorList>
            <consortium name="The Broad Institute Genomics Platform"/>
            <consortium name="The Broad Institute Genome Sequencing Center for Infectious Disease"/>
            <person name="Wu L."/>
            <person name="Ma J."/>
        </authorList>
    </citation>
    <scope>NUCLEOTIDE SEQUENCE [LARGE SCALE GENOMIC DNA]</scope>
    <source>
        <strain evidence="2 3">JCM 15309</strain>
    </source>
</reference>
<accession>A0ABN2QPD0</accession>
<evidence type="ECO:0000313" key="2">
    <source>
        <dbReference type="EMBL" id="GAA1956058.1"/>
    </source>
</evidence>
<dbReference type="EMBL" id="BAAAPB010000001">
    <property type="protein sequence ID" value="GAA1956058.1"/>
    <property type="molecule type" value="Genomic_DNA"/>
</dbReference>
<comment type="caution">
    <text evidence="2">The sequence shown here is derived from an EMBL/GenBank/DDBJ whole genome shotgun (WGS) entry which is preliminary data.</text>
</comment>
<evidence type="ECO:0000313" key="3">
    <source>
        <dbReference type="Proteomes" id="UP001500571"/>
    </source>
</evidence>
<proteinExistence type="predicted"/>